<sequence>MSDKQFVYADRAVFRPQKSAKTRCL</sequence>
<dbReference type="EMBL" id="JAODUO010000505">
    <property type="protein sequence ID" value="KAK2179213.1"/>
    <property type="molecule type" value="Genomic_DNA"/>
</dbReference>
<evidence type="ECO:0000313" key="1">
    <source>
        <dbReference type="EMBL" id="KAK2179213.1"/>
    </source>
</evidence>
<dbReference type="AlphaFoldDB" id="A0AAD9NSL5"/>
<organism evidence="1 2">
    <name type="scientific">Ridgeia piscesae</name>
    <name type="common">Tubeworm</name>
    <dbReference type="NCBI Taxonomy" id="27915"/>
    <lineage>
        <taxon>Eukaryota</taxon>
        <taxon>Metazoa</taxon>
        <taxon>Spiralia</taxon>
        <taxon>Lophotrochozoa</taxon>
        <taxon>Annelida</taxon>
        <taxon>Polychaeta</taxon>
        <taxon>Sedentaria</taxon>
        <taxon>Canalipalpata</taxon>
        <taxon>Sabellida</taxon>
        <taxon>Siboglinidae</taxon>
        <taxon>Ridgeia</taxon>
    </lineage>
</organism>
<accession>A0AAD9NSL5</accession>
<evidence type="ECO:0000313" key="2">
    <source>
        <dbReference type="Proteomes" id="UP001209878"/>
    </source>
</evidence>
<dbReference type="Proteomes" id="UP001209878">
    <property type="component" value="Unassembled WGS sequence"/>
</dbReference>
<comment type="caution">
    <text evidence="1">The sequence shown here is derived from an EMBL/GenBank/DDBJ whole genome shotgun (WGS) entry which is preliminary data.</text>
</comment>
<reference evidence="1" key="1">
    <citation type="journal article" date="2023" name="Mol. Biol. Evol.">
        <title>Third-Generation Sequencing Reveals the Adaptive Role of the Epigenome in Three Deep-Sea Polychaetes.</title>
        <authorList>
            <person name="Perez M."/>
            <person name="Aroh O."/>
            <person name="Sun Y."/>
            <person name="Lan Y."/>
            <person name="Juniper S.K."/>
            <person name="Young C.R."/>
            <person name="Angers B."/>
            <person name="Qian P.Y."/>
        </authorList>
    </citation>
    <scope>NUCLEOTIDE SEQUENCE</scope>
    <source>
        <strain evidence="1">R07B-5</strain>
    </source>
</reference>
<protein>
    <submittedName>
        <fullName evidence="1">Uncharacterized protein</fullName>
    </submittedName>
</protein>
<gene>
    <name evidence="1" type="ORF">NP493_506g02074</name>
</gene>
<name>A0AAD9NSL5_RIDPI</name>
<keyword evidence="2" id="KW-1185">Reference proteome</keyword>
<proteinExistence type="predicted"/>